<protein>
    <recommendedName>
        <fullName evidence="14">TonB-dependent receptor plug domain-containing protein</fullName>
    </recommendedName>
</protein>
<evidence type="ECO:0000256" key="3">
    <source>
        <dbReference type="ARBA" id="ARBA00022496"/>
    </source>
</evidence>
<dbReference type="AlphaFoldDB" id="A0A381U0B6"/>
<evidence type="ECO:0008006" key="14">
    <source>
        <dbReference type="Google" id="ProtNLM"/>
    </source>
</evidence>
<dbReference type="InterPro" id="IPR000531">
    <property type="entry name" value="Beta-barrel_TonB"/>
</dbReference>
<dbReference type="PROSITE" id="PS52016">
    <property type="entry name" value="TONB_DEPENDENT_REC_3"/>
    <property type="match status" value="1"/>
</dbReference>
<evidence type="ECO:0000256" key="5">
    <source>
        <dbReference type="ARBA" id="ARBA00023004"/>
    </source>
</evidence>
<evidence type="ECO:0000313" key="13">
    <source>
        <dbReference type="EMBL" id="SVA21690.1"/>
    </source>
</evidence>
<dbReference type="GO" id="GO:0009279">
    <property type="term" value="C:cell outer membrane"/>
    <property type="evidence" value="ECO:0007669"/>
    <property type="project" value="UniProtKB-SubCell"/>
</dbReference>
<dbReference type="EMBL" id="UINC01005496">
    <property type="protein sequence ID" value="SVA21690.1"/>
    <property type="molecule type" value="Genomic_DNA"/>
</dbReference>
<evidence type="ECO:0000256" key="8">
    <source>
        <dbReference type="ARBA" id="ARBA00023136"/>
    </source>
</evidence>
<keyword evidence="6" id="KW-0406">Ion transport</keyword>
<reference evidence="13" key="1">
    <citation type="submission" date="2018-05" db="EMBL/GenBank/DDBJ databases">
        <authorList>
            <person name="Lanie J.A."/>
            <person name="Ng W.-L."/>
            <person name="Kazmierczak K.M."/>
            <person name="Andrzejewski T.M."/>
            <person name="Davidsen T.M."/>
            <person name="Wayne K.J."/>
            <person name="Tettelin H."/>
            <person name="Glass J.I."/>
            <person name="Rusch D."/>
            <person name="Podicherti R."/>
            <person name="Tsui H.-C.T."/>
            <person name="Winkler M.E."/>
        </authorList>
    </citation>
    <scope>NUCLEOTIDE SEQUENCE</scope>
</reference>
<keyword evidence="5" id="KW-0408">Iron</keyword>
<proteinExistence type="predicted"/>
<feature type="domain" description="TonB-dependent receptor-like beta-barrel" evidence="11">
    <location>
        <begin position="284"/>
        <end position="821"/>
    </location>
</feature>
<dbReference type="PANTHER" id="PTHR32552:SF81">
    <property type="entry name" value="TONB-DEPENDENT OUTER MEMBRANE RECEPTOR"/>
    <property type="match status" value="1"/>
</dbReference>
<dbReference type="Pfam" id="PF00593">
    <property type="entry name" value="TonB_dep_Rec_b-barrel"/>
    <property type="match status" value="1"/>
</dbReference>
<name>A0A381U0B6_9ZZZZ</name>
<dbReference type="InterPro" id="IPR012910">
    <property type="entry name" value="Plug_dom"/>
</dbReference>
<keyword evidence="10" id="KW-1133">Transmembrane helix</keyword>
<accession>A0A381U0B6</accession>
<feature type="domain" description="TonB-dependent receptor plug" evidence="12">
    <location>
        <begin position="85"/>
        <end position="190"/>
    </location>
</feature>
<dbReference type="Pfam" id="PF07715">
    <property type="entry name" value="Plug"/>
    <property type="match status" value="1"/>
</dbReference>
<evidence type="ECO:0000256" key="7">
    <source>
        <dbReference type="ARBA" id="ARBA00023077"/>
    </source>
</evidence>
<keyword evidence="3" id="KW-0410">Iron transport</keyword>
<evidence type="ECO:0000256" key="1">
    <source>
        <dbReference type="ARBA" id="ARBA00004571"/>
    </source>
</evidence>
<keyword evidence="8 10" id="KW-0472">Membrane</keyword>
<comment type="subcellular location">
    <subcellularLocation>
        <location evidence="1">Cell outer membrane</location>
        <topology evidence="1">Multi-pass membrane protein</topology>
    </subcellularLocation>
</comment>
<evidence type="ECO:0000259" key="12">
    <source>
        <dbReference type="Pfam" id="PF07715"/>
    </source>
</evidence>
<keyword evidence="2" id="KW-0813">Transport</keyword>
<gene>
    <name evidence="13" type="ORF">METZ01_LOCUS74544</name>
</gene>
<dbReference type="InterPro" id="IPR036942">
    <property type="entry name" value="Beta-barrel_TonB_sf"/>
</dbReference>
<keyword evidence="9" id="KW-0998">Cell outer membrane</keyword>
<evidence type="ECO:0000256" key="6">
    <source>
        <dbReference type="ARBA" id="ARBA00023065"/>
    </source>
</evidence>
<organism evidence="13">
    <name type="scientific">marine metagenome</name>
    <dbReference type="NCBI Taxonomy" id="408172"/>
    <lineage>
        <taxon>unclassified sequences</taxon>
        <taxon>metagenomes</taxon>
        <taxon>ecological metagenomes</taxon>
    </lineage>
</organism>
<evidence type="ECO:0000259" key="11">
    <source>
        <dbReference type="Pfam" id="PF00593"/>
    </source>
</evidence>
<evidence type="ECO:0000256" key="4">
    <source>
        <dbReference type="ARBA" id="ARBA00022692"/>
    </source>
</evidence>
<dbReference type="GO" id="GO:0006826">
    <property type="term" value="P:iron ion transport"/>
    <property type="evidence" value="ECO:0007669"/>
    <property type="project" value="UniProtKB-KW"/>
</dbReference>
<feature type="transmembrane region" description="Helical" evidence="10">
    <location>
        <begin position="46"/>
        <end position="65"/>
    </location>
</feature>
<feature type="transmembrane region" description="Helical" evidence="10">
    <location>
        <begin position="12"/>
        <end position="34"/>
    </location>
</feature>
<evidence type="ECO:0000256" key="10">
    <source>
        <dbReference type="SAM" id="Phobius"/>
    </source>
</evidence>
<sequence length="857" mass="94118">MLGLFSDKSSYFIIVLRSNQLMYISNLVMIVCMVIRNKVEKMVKQINWIIGMLTAVLVMMPQQLVQAQSVIEEITVTARQREESLKDVPGAVTVLTANQIERSGVQRAKDFIALTPGVTIVDTAEVGDTQVSIRGINGARDAETSFGLIIDGIVMTNPAALNREYLDLQQIEIVKGPQGALYGRNASAGAIIITTAKPSDVRSHAVKVSIADDSTYAVTGRADIPLDDTKALSITANFNTSDGWHSNTFLNCDDCVDQYESQDIYARLTWDVDADTSIDAKFRYGQVDTTSILFNPIFELPGFAAYLGNPDLYEDVNDHPWSWVSNIPHFNDQESLELSVRMERDLGWANLTAWGLYSDIENSFGADGTSGAFQFLFADPSCIASVAEVFNAGFALPSPQGIFAPVPAATFLGAYTPTRCDGTQYQVRNQSDFSFEVRLTSSSDQALRWAAGLYFLDVDREVGVNQGNDLGYGIVEKMYVPASGKNPTEQMVWDEFDTKVTAFFGSISYDLNDDVELSLAGRYDNERRKVHSLVPTGVNSTYIDCDGPPYTGGPLNVGLCQSSSIPNQSENFEHFQPKVSLSLDATQSTTIYGSWGVGFKSGGFNNSGSRETVDVFINSLAGNTPVAIQNNYKKETNNSFELGFKSRLLGNRVSVEGAVYHTTAKNLQFFEFIVGPFGLLRVVENIDKSEMTGKELGLSAIVNDNISLYASVSEIDSEIRANSARADSVGNAVPYHAEYTYNAGISLDYPMAGGRQFFAQIDFAVVGPTWFHVMQTDNSRNTLFGAPMAFDKTVRDRYQTVNLRVGVQSDNLTVTAFAKNLTDERYLAEVIPAPEFGGVFAHPADQRRMGVEVVYQF</sequence>
<keyword evidence="4 10" id="KW-0812">Transmembrane</keyword>
<evidence type="ECO:0000256" key="2">
    <source>
        <dbReference type="ARBA" id="ARBA00022448"/>
    </source>
</evidence>
<dbReference type="InterPro" id="IPR039426">
    <property type="entry name" value="TonB-dep_rcpt-like"/>
</dbReference>
<dbReference type="PANTHER" id="PTHR32552">
    <property type="entry name" value="FERRICHROME IRON RECEPTOR-RELATED"/>
    <property type="match status" value="1"/>
</dbReference>
<keyword evidence="7" id="KW-0798">TonB box</keyword>
<dbReference type="Gene3D" id="2.40.170.20">
    <property type="entry name" value="TonB-dependent receptor, beta-barrel domain"/>
    <property type="match status" value="2"/>
</dbReference>
<dbReference type="SUPFAM" id="SSF56935">
    <property type="entry name" value="Porins"/>
    <property type="match status" value="1"/>
</dbReference>
<evidence type="ECO:0000256" key="9">
    <source>
        <dbReference type="ARBA" id="ARBA00023237"/>
    </source>
</evidence>